<evidence type="ECO:0000256" key="3">
    <source>
        <dbReference type="ARBA" id="ARBA00022490"/>
    </source>
</evidence>
<keyword evidence="6" id="KW-0131">Cell cycle</keyword>
<evidence type="ECO:0000256" key="5">
    <source>
        <dbReference type="ARBA" id="ARBA00023210"/>
    </source>
</evidence>
<dbReference type="SUPFAM" id="SSF102829">
    <property type="entry name" value="Cell division protein ZapA-like"/>
    <property type="match status" value="1"/>
</dbReference>
<dbReference type="GO" id="GO:0030428">
    <property type="term" value="C:cell septum"/>
    <property type="evidence" value="ECO:0007669"/>
    <property type="project" value="TreeGrafter"/>
</dbReference>
<accession>A0A936Z995</accession>
<dbReference type="InterPro" id="IPR007838">
    <property type="entry name" value="Cell_div_ZapA-like"/>
</dbReference>
<evidence type="ECO:0000256" key="9">
    <source>
        <dbReference type="ARBA" id="ARBA00033158"/>
    </source>
</evidence>
<dbReference type="PANTHER" id="PTHR34981">
    <property type="entry name" value="CELL DIVISION PROTEIN ZAPA"/>
    <property type="match status" value="1"/>
</dbReference>
<dbReference type="Pfam" id="PF05164">
    <property type="entry name" value="ZapA"/>
    <property type="match status" value="1"/>
</dbReference>
<dbReference type="GO" id="GO:0043093">
    <property type="term" value="P:FtsZ-dependent cytokinesis"/>
    <property type="evidence" value="ECO:0007669"/>
    <property type="project" value="TreeGrafter"/>
</dbReference>
<comment type="function">
    <text evidence="7">Activator of cell division through the inhibition of FtsZ GTPase activity, therefore promoting FtsZ assembly into bundles of protofilaments necessary for the formation of the division Z ring. It is recruited early at mid-cell but it is not essential for cell division.</text>
</comment>
<evidence type="ECO:0000256" key="1">
    <source>
        <dbReference type="ARBA" id="ARBA00004496"/>
    </source>
</evidence>
<keyword evidence="4 11" id="KW-0132">Cell division</keyword>
<keyword evidence="3" id="KW-0963">Cytoplasm</keyword>
<dbReference type="GO" id="GO:0000917">
    <property type="term" value="P:division septum assembly"/>
    <property type="evidence" value="ECO:0007669"/>
    <property type="project" value="UniProtKB-KW"/>
</dbReference>
<sequence>MPQVTVTIAGKTYRMACAEGEERHLEGLAASYDAKIEDMRASFGEIGDLRLHVMAALAQADELHETKRRIAALEAEVAALNSINVSRDERVERIEARLAEGIQMAAERIEQLARSLNAAGQA</sequence>
<dbReference type="GO" id="GO:0000921">
    <property type="term" value="P:septin ring assembly"/>
    <property type="evidence" value="ECO:0007669"/>
    <property type="project" value="TreeGrafter"/>
</dbReference>
<name>A0A936Z995_9HYPH</name>
<evidence type="ECO:0000256" key="2">
    <source>
        <dbReference type="ARBA" id="ARBA00015195"/>
    </source>
</evidence>
<evidence type="ECO:0000256" key="4">
    <source>
        <dbReference type="ARBA" id="ARBA00022618"/>
    </source>
</evidence>
<organism evidence="11 12">
    <name type="scientific">Microvirga aerilata</name>
    <dbReference type="NCBI Taxonomy" id="670292"/>
    <lineage>
        <taxon>Bacteria</taxon>
        <taxon>Pseudomonadati</taxon>
        <taxon>Pseudomonadota</taxon>
        <taxon>Alphaproteobacteria</taxon>
        <taxon>Hyphomicrobiales</taxon>
        <taxon>Methylobacteriaceae</taxon>
        <taxon>Microvirga</taxon>
    </lineage>
</organism>
<dbReference type="InterPro" id="IPR036192">
    <property type="entry name" value="Cell_div_ZapA-like_sf"/>
</dbReference>
<keyword evidence="12" id="KW-1185">Reference proteome</keyword>
<dbReference type="GO" id="GO:0005829">
    <property type="term" value="C:cytosol"/>
    <property type="evidence" value="ECO:0007669"/>
    <property type="project" value="TreeGrafter"/>
</dbReference>
<keyword evidence="10" id="KW-0175">Coiled coil</keyword>
<dbReference type="RefSeq" id="WP_202060686.1">
    <property type="nucleotide sequence ID" value="NZ_JAEQMY010000018.1"/>
</dbReference>
<proteinExistence type="predicted"/>
<dbReference type="AlphaFoldDB" id="A0A936Z995"/>
<dbReference type="Proteomes" id="UP000605848">
    <property type="component" value="Unassembled WGS sequence"/>
</dbReference>
<evidence type="ECO:0000256" key="6">
    <source>
        <dbReference type="ARBA" id="ARBA00023306"/>
    </source>
</evidence>
<gene>
    <name evidence="11" type="primary">zapA</name>
    <name evidence="11" type="ORF">JKG68_14460</name>
</gene>
<feature type="coiled-coil region" evidence="10">
    <location>
        <begin position="56"/>
        <end position="83"/>
    </location>
</feature>
<dbReference type="GO" id="GO:0032153">
    <property type="term" value="C:cell division site"/>
    <property type="evidence" value="ECO:0007669"/>
    <property type="project" value="TreeGrafter"/>
</dbReference>
<comment type="subunit">
    <text evidence="8">Homodimer. Interacts with FtsZ.</text>
</comment>
<dbReference type="InterPro" id="IPR042233">
    <property type="entry name" value="Cell_div_ZapA_N"/>
</dbReference>
<comment type="subcellular location">
    <subcellularLocation>
        <location evidence="1">Cytoplasm</location>
    </subcellularLocation>
</comment>
<keyword evidence="5" id="KW-0717">Septation</keyword>
<evidence type="ECO:0000313" key="12">
    <source>
        <dbReference type="Proteomes" id="UP000605848"/>
    </source>
</evidence>
<comment type="caution">
    <text evidence="11">The sequence shown here is derived from an EMBL/GenBank/DDBJ whole genome shotgun (WGS) entry which is preliminary data.</text>
</comment>
<dbReference type="EMBL" id="JAEQMY010000018">
    <property type="protein sequence ID" value="MBL0405172.1"/>
    <property type="molecule type" value="Genomic_DNA"/>
</dbReference>
<reference evidence="11" key="1">
    <citation type="submission" date="2021-01" db="EMBL/GenBank/DDBJ databases">
        <title>Microvirga sp.</title>
        <authorList>
            <person name="Kim M.K."/>
        </authorList>
    </citation>
    <scope>NUCLEOTIDE SEQUENCE</scope>
    <source>
        <strain evidence="11">5420S-16</strain>
    </source>
</reference>
<dbReference type="PANTHER" id="PTHR34981:SF1">
    <property type="entry name" value="CELL DIVISION PROTEIN ZAPA"/>
    <property type="match status" value="1"/>
</dbReference>
<evidence type="ECO:0000313" key="11">
    <source>
        <dbReference type="EMBL" id="MBL0405172.1"/>
    </source>
</evidence>
<dbReference type="Gene3D" id="3.30.160.880">
    <property type="entry name" value="Cell division protein ZapA protomer, N-terminal domain"/>
    <property type="match status" value="1"/>
</dbReference>
<evidence type="ECO:0000256" key="8">
    <source>
        <dbReference type="ARBA" id="ARBA00026068"/>
    </source>
</evidence>
<evidence type="ECO:0000256" key="10">
    <source>
        <dbReference type="SAM" id="Coils"/>
    </source>
</evidence>
<evidence type="ECO:0000256" key="7">
    <source>
        <dbReference type="ARBA" id="ARBA00024910"/>
    </source>
</evidence>
<protein>
    <recommendedName>
        <fullName evidence="2">Cell division protein ZapA</fullName>
    </recommendedName>
    <alternativeName>
        <fullName evidence="9">Z ring-associated protein ZapA</fullName>
    </alternativeName>
</protein>